<evidence type="ECO:0000313" key="2">
    <source>
        <dbReference type="EMBL" id="SNS44245.1"/>
    </source>
</evidence>
<protein>
    <submittedName>
        <fullName evidence="2">Sensors of blue-light using FAD</fullName>
    </submittedName>
</protein>
<feature type="domain" description="BLUF" evidence="1">
    <location>
        <begin position="2"/>
        <end position="93"/>
    </location>
</feature>
<accession>A0A239EHW8</accession>
<dbReference type="Pfam" id="PF04940">
    <property type="entry name" value="BLUF"/>
    <property type="match status" value="1"/>
</dbReference>
<name>A0A239EHW8_EKHLU</name>
<dbReference type="GO" id="GO:0009882">
    <property type="term" value="F:blue light photoreceptor activity"/>
    <property type="evidence" value="ECO:0007669"/>
    <property type="project" value="InterPro"/>
</dbReference>
<dbReference type="InterPro" id="IPR036046">
    <property type="entry name" value="Acylphosphatase-like_dom_sf"/>
</dbReference>
<organism evidence="2 3">
    <name type="scientific">Ekhidna lutea</name>
    <dbReference type="NCBI Taxonomy" id="447679"/>
    <lineage>
        <taxon>Bacteria</taxon>
        <taxon>Pseudomonadati</taxon>
        <taxon>Bacteroidota</taxon>
        <taxon>Cytophagia</taxon>
        <taxon>Cytophagales</taxon>
        <taxon>Reichenbachiellaceae</taxon>
        <taxon>Ekhidna</taxon>
    </lineage>
</organism>
<dbReference type="OrthoDB" id="1122028at2"/>
<dbReference type="InterPro" id="IPR007024">
    <property type="entry name" value="BLUF_domain"/>
</dbReference>
<dbReference type="RefSeq" id="WP_089354948.1">
    <property type="nucleotide sequence ID" value="NZ_FZPD01000001.1"/>
</dbReference>
<dbReference type="PROSITE" id="PS50925">
    <property type="entry name" value="BLUF"/>
    <property type="match status" value="1"/>
</dbReference>
<evidence type="ECO:0000313" key="3">
    <source>
        <dbReference type="Proteomes" id="UP000198393"/>
    </source>
</evidence>
<evidence type="ECO:0000259" key="1">
    <source>
        <dbReference type="PROSITE" id="PS50925"/>
    </source>
</evidence>
<dbReference type="AlphaFoldDB" id="A0A239EHW8"/>
<reference evidence="2 3" key="1">
    <citation type="submission" date="2017-06" db="EMBL/GenBank/DDBJ databases">
        <authorList>
            <person name="Kim H.J."/>
            <person name="Triplett B.A."/>
        </authorList>
    </citation>
    <scope>NUCLEOTIDE SEQUENCE [LARGE SCALE GENOMIC DNA]</scope>
    <source>
        <strain evidence="2 3">DSM 19307</strain>
    </source>
</reference>
<gene>
    <name evidence="2" type="ORF">SAMN05421640_0160</name>
</gene>
<dbReference type="SMART" id="SM01034">
    <property type="entry name" value="BLUF"/>
    <property type="match status" value="1"/>
</dbReference>
<dbReference type="Gene3D" id="3.30.70.100">
    <property type="match status" value="1"/>
</dbReference>
<proteinExistence type="predicted"/>
<dbReference type="EMBL" id="FZPD01000001">
    <property type="protein sequence ID" value="SNS44245.1"/>
    <property type="molecule type" value="Genomic_DNA"/>
</dbReference>
<keyword evidence="3" id="KW-1185">Reference proteome</keyword>
<sequence length="146" mass="17168">MIYYIIYTSKPTGEITPETLKDITSVSEKNNPGKKITGMLLGVENKYLQYLEGPEENVNELFQKIWKDPRHQNVTQWIKGYSKERVFGRWSMGSWMLSYSALKKMPALADLKKFLDDPLNNDLQSKKFMSMMHDLLKMWIEEEAEH</sequence>
<dbReference type="Proteomes" id="UP000198393">
    <property type="component" value="Unassembled WGS sequence"/>
</dbReference>
<dbReference type="SUPFAM" id="SSF54975">
    <property type="entry name" value="Acylphosphatase/BLUF domain-like"/>
    <property type="match status" value="1"/>
</dbReference>
<dbReference type="GO" id="GO:0071949">
    <property type="term" value="F:FAD binding"/>
    <property type="evidence" value="ECO:0007669"/>
    <property type="project" value="InterPro"/>
</dbReference>